<protein>
    <submittedName>
        <fullName evidence="3">FAD dependent oxidoreductase domain-containing protein</fullName>
    </submittedName>
</protein>
<dbReference type="Gene3D" id="3.50.50.60">
    <property type="entry name" value="FAD/NAD(P)-binding domain"/>
    <property type="match status" value="1"/>
</dbReference>
<dbReference type="EMBL" id="JARVKF010000392">
    <property type="protein sequence ID" value="KAK9418219.1"/>
    <property type="molecule type" value="Genomic_DNA"/>
</dbReference>
<evidence type="ECO:0000313" key="3">
    <source>
        <dbReference type="EMBL" id="KAK9418219.1"/>
    </source>
</evidence>
<dbReference type="InterPro" id="IPR006076">
    <property type="entry name" value="FAD-dep_OxRdtase"/>
</dbReference>
<feature type="compositionally biased region" description="Polar residues" evidence="1">
    <location>
        <begin position="523"/>
        <end position="546"/>
    </location>
</feature>
<dbReference type="CDD" id="cd14723">
    <property type="entry name" value="ZIP_Ppr1"/>
    <property type="match status" value="1"/>
</dbReference>
<dbReference type="PANTHER" id="PTHR13847">
    <property type="entry name" value="SARCOSINE DEHYDROGENASE-RELATED"/>
    <property type="match status" value="1"/>
</dbReference>
<name>A0ABR2UUA1_9PEZI</name>
<dbReference type="CDD" id="cd12148">
    <property type="entry name" value="fungal_TF_MHR"/>
    <property type="match status" value="1"/>
</dbReference>
<keyword evidence="4" id="KW-1185">Reference proteome</keyword>
<dbReference type="SUPFAM" id="SSF51905">
    <property type="entry name" value="FAD/NAD(P)-binding domain"/>
    <property type="match status" value="1"/>
</dbReference>
<comment type="caution">
    <text evidence="3">The sequence shown here is derived from an EMBL/GenBank/DDBJ whole genome shotgun (WGS) entry which is preliminary data.</text>
</comment>
<dbReference type="Gene3D" id="3.30.9.10">
    <property type="entry name" value="D-Amino Acid Oxidase, subunit A, domain 2"/>
    <property type="match status" value="1"/>
</dbReference>
<dbReference type="PANTHER" id="PTHR13847:SF260">
    <property type="entry name" value="FAD DEPENDENT OXIDOREDUCTASE DOMAIN-CONTAINING PROTEIN"/>
    <property type="match status" value="1"/>
</dbReference>
<organism evidence="3 4">
    <name type="scientific">Seiridium unicorne</name>
    <dbReference type="NCBI Taxonomy" id="138068"/>
    <lineage>
        <taxon>Eukaryota</taxon>
        <taxon>Fungi</taxon>
        <taxon>Dikarya</taxon>
        <taxon>Ascomycota</taxon>
        <taxon>Pezizomycotina</taxon>
        <taxon>Sordariomycetes</taxon>
        <taxon>Xylariomycetidae</taxon>
        <taxon>Amphisphaeriales</taxon>
        <taxon>Sporocadaceae</taxon>
        <taxon>Seiridium</taxon>
    </lineage>
</organism>
<evidence type="ECO:0000259" key="2">
    <source>
        <dbReference type="Pfam" id="PF01266"/>
    </source>
</evidence>
<feature type="compositionally biased region" description="Basic and acidic residues" evidence="1">
    <location>
        <begin position="547"/>
        <end position="556"/>
    </location>
</feature>
<dbReference type="Pfam" id="PF01266">
    <property type="entry name" value="DAO"/>
    <property type="match status" value="1"/>
</dbReference>
<sequence length="692" mass="75533">MKPEPSVPSAIGDPTPTAVLQERFGFPKKDGSSLSRWLEDALHDPLLNCRTTHELPLSADIVIIGSGITGTLTAKQCVETWPEKKVVVLEARGFCSGATGRNAGHCKPDQWRGFLEYQKAFGTQQALKILQTEQQTWSDLVTYVQENSVDCNLWIGDTLDVPVTTSAAEIAKSTFESYKAAGGKVDHIKVTHDPTEATKISRIQDAKACYAWSASTLHPWKLAAHVMRDNLEKGVNLQTHTEVTRVVPSSKNTGSWIIQTARGEIECSQVVHATNAYSSALEPSLRGLISPSPHICNRVVPPAAFKGPDTLKNSYGVLLPQGVLFSINPQITSRGPILFGGSNPGQRDFEHWLRQRRERCVDDSLTGFKPIEEAVQEFAEAQLVGWKNSDPDRENRYKDGWSGIIGLSADGLPFVGQLPGLPGQWICAGHHGHGMARTFTAAPGATIRVLGVIIAAVLARVGSHLLKTFGCASSLILMPSCLVEDPATKKQRPRNYVETLESRVAFLEGLLKQYHPELANDHLNPTTANTPIAEFQSTPAKVTQSRGVEENGRDLPHAVTTDSGSDENNGLDELSSKVGLLSLNAAAPCLLPEEDVAVKLSNGYFQNVHIQYPFLHELTFRAWDAEIGSEYPDSDMAAFNPTALFFLNVVYAIGALLLPNQGYSAERLYMTAQMYIDHIILHNSLAAIHAIL</sequence>
<feature type="region of interest" description="Disordered" evidence="1">
    <location>
        <begin position="521"/>
        <end position="571"/>
    </location>
</feature>
<feature type="domain" description="FAD dependent oxidoreductase" evidence="2">
    <location>
        <begin position="60"/>
        <end position="436"/>
    </location>
</feature>
<dbReference type="InterPro" id="IPR036188">
    <property type="entry name" value="FAD/NAD-bd_sf"/>
</dbReference>
<evidence type="ECO:0000313" key="4">
    <source>
        <dbReference type="Proteomes" id="UP001408356"/>
    </source>
</evidence>
<gene>
    <name evidence="3" type="ORF">SUNI508_08180</name>
</gene>
<reference evidence="3 4" key="1">
    <citation type="journal article" date="2024" name="J. Plant Pathol.">
        <title>Sequence and assembly of the genome of Seiridium unicorne, isolate CBS 538.82, causal agent of cypress canker disease.</title>
        <authorList>
            <person name="Scali E."/>
            <person name="Rocca G.D."/>
            <person name="Danti R."/>
            <person name="Garbelotto M."/>
            <person name="Barberini S."/>
            <person name="Baroncelli R."/>
            <person name="Emiliani G."/>
        </authorList>
    </citation>
    <scope>NUCLEOTIDE SEQUENCE [LARGE SCALE GENOMIC DNA]</scope>
    <source>
        <strain evidence="3 4">BM-138-508</strain>
    </source>
</reference>
<dbReference type="Proteomes" id="UP001408356">
    <property type="component" value="Unassembled WGS sequence"/>
</dbReference>
<accession>A0ABR2UUA1</accession>
<evidence type="ECO:0000256" key="1">
    <source>
        <dbReference type="SAM" id="MobiDB-lite"/>
    </source>
</evidence>
<proteinExistence type="predicted"/>